<evidence type="ECO:0000313" key="4">
    <source>
        <dbReference type="Proteomes" id="UP000037122"/>
    </source>
</evidence>
<dbReference type="EMBL" id="LGST01000023">
    <property type="protein sequence ID" value="KND99463.1"/>
    <property type="molecule type" value="Genomic_DNA"/>
</dbReference>
<dbReference type="VEuPathDB" id="FungiDB:QG37_03600"/>
<keyword evidence="2" id="KW-0732">Signal</keyword>
<feature type="compositionally biased region" description="Polar residues" evidence="1">
    <location>
        <begin position="56"/>
        <end position="66"/>
    </location>
</feature>
<dbReference type="Proteomes" id="UP000037122">
    <property type="component" value="Unassembled WGS sequence"/>
</dbReference>
<dbReference type="AlphaFoldDB" id="A0A0L0NZK6"/>
<gene>
    <name evidence="3" type="ORF">QG37_03600</name>
</gene>
<organism evidence="3 4">
    <name type="scientific">Candidozyma auris</name>
    <name type="common">Yeast</name>
    <name type="synonym">Candida auris</name>
    <dbReference type="NCBI Taxonomy" id="498019"/>
    <lineage>
        <taxon>Eukaryota</taxon>
        <taxon>Fungi</taxon>
        <taxon>Dikarya</taxon>
        <taxon>Ascomycota</taxon>
        <taxon>Saccharomycotina</taxon>
        <taxon>Pichiomycetes</taxon>
        <taxon>Metschnikowiaceae</taxon>
        <taxon>Candidozyma</taxon>
    </lineage>
</organism>
<feature type="chain" id="PRO_5005545318" description="Secreted protein" evidence="2">
    <location>
        <begin position="25"/>
        <end position="74"/>
    </location>
</feature>
<name>A0A0L0NZK6_CANAR</name>
<evidence type="ECO:0008006" key="5">
    <source>
        <dbReference type="Google" id="ProtNLM"/>
    </source>
</evidence>
<feature type="region of interest" description="Disordered" evidence="1">
    <location>
        <begin position="46"/>
        <end position="74"/>
    </location>
</feature>
<evidence type="ECO:0000256" key="2">
    <source>
        <dbReference type="SAM" id="SignalP"/>
    </source>
</evidence>
<reference evidence="4" key="1">
    <citation type="journal article" date="2015" name="BMC Genomics">
        <title>Draft genome of a commonly misdiagnosed multidrug resistant pathogen Candida auris.</title>
        <authorList>
            <person name="Chatterjee S."/>
            <person name="Alampalli S.V."/>
            <person name="Nageshan R.K."/>
            <person name="Chettiar S.T."/>
            <person name="Joshi S."/>
            <person name="Tatu U.S."/>
        </authorList>
    </citation>
    <scope>NUCLEOTIDE SEQUENCE [LARGE SCALE GENOMIC DNA]</scope>
    <source>
        <strain evidence="4">6684</strain>
    </source>
</reference>
<sequence length="74" mass="8054">MMMMMKIKPAHLFLLVGPPACVQEASESLWGTFFLCGANEYEEENGQGGGRGFTSWEGTNKGTSSGFEILSMLD</sequence>
<evidence type="ECO:0000256" key="1">
    <source>
        <dbReference type="SAM" id="MobiDB-lite"/>
    </source>
</evidence>
<feature type="signal peptide" evidence="2">
    <location>
        <begin position="1"/>
        <end position="24"/>
    </location>
</feature>
<proteinExistence type="predicted"/>
<comment type="caution">
    <text evidence="3">The sequence shown here is derived from an EMBL/GenBank/DDBJ whole genome shotgun (WGS) entry which is preliminary data.</text>
</comment>
<accession>A0A0L0NZK6</accession>
<evidence type="ECO:0000313" key="3">
    <source>
        <dbReference type="EMBL" id="KND99463.1"/>
    </source>
</evidence>
<protein>
    <recommendedName>
        <fullName evidence="5">Secreted protein</fullName>
    </recommendedName>
</protein>